<gene>
    <name evidence="11" type="ORF">ACFSOY_03225</name>
</gene>
<evidence type="ECO:0000256" key="9">
    <source>
        <dbReference type="RuleBase" id="RU366031"/>
    </source>
</evidence>
<reference evidence="12" key="1">
    <citation type="journal article" date="2019" name="Int. J. Syst. Evol. Microbiol.">
        <title>The Global Catalogue of Microorganisms (GCM) 10K type strain sequencing project: providing services to taxonomists for standard genome sequencing and annotation.</title>
        <authorList>
            <consortium name="The Broad Institute Genomics Platform"/>
            <consortium name="The Broad Institute Genome Sequencing Center for Infectious Disease"/>
            <person name="Wu L."/>
            <person name="Ma J."/>
        </authorList>
    </citation>
    <scope>NUCLEOTIDE SEQUENCE [LARGE SCALE GENOMIC DNA]</scope>
    <source>
        <strain evidence="12">CGMCC 1.13574</strain>
    </source>
</reference>
<dbReference type="InterPro" id="IPR039793">
    <property type="entry name" value="UROS/Hem4"/>
</dbReference>
<comment type="catalytic activity">
    <reaction evidence="8 9">
        <text>hydroxymethylbilane = uroporphyrinogen III + H2O</text>
        <dbReference type="Rhea" id="RHEA:18965"/>
        <dbReference type="ChEBI" id="CHEBI:15377"/>
        <dbReference type="ChEBI" id="CHEBI:57308"/>
        <dbReference type="ChEBI" id="CHEBI:57845"/>
        <dbReference type="EC" id="4.2.1.75"/>
    </reaction>
</comment>
<dbReference type="RefSeq" id="WP_386044082.1">
    <property type="nucleotide sequence ID" value="NZ_JBHUIO010000002.1"/>
</dbReference>
<dbReference type="PANTHER" id="PTHR38042">
    <property type="entry name" value="UROPORPHYRINOGEN-III SYNTHASE, CHLOROPLASTIC"/>
    <property type="match status" value="1"/>
</dbReference>
<accession>A0ABW4ZUS2</accession>
<dbReference type="Gene3D" id="3.40.50.10090">
    <property type="match status" value="2"/>
</dbReference>
<protein>
    <recommendedName>
        <fullName evidence="7 9">Uroporphyrinogen-III synthase</fullName>
        <ecNumber evidence="3 9">4.2.1.75</ecNumber>
    </recommendedName>
</protein>
<dbReference type="Pfam" id="PF02602">
    <property type="entry name" value="HEM4"/>
    <property type="match status" value="1"/>
</dbReference>
<organism evidence="11 12">
    <name type="scientific">Tumebacillus lipolyticus</name>
    <dbReference type="NCBI Taxonomy" id="1280370"/>
    <lineage>
        <taxon>Bacteria</taxon>
        <taxon>Bacillati</taxon>
        <taxon>Bacillota</taxon>
        <taxon>Bacilli</taxon>
        <taxon>Bacillales</taxon>
        <taxon>Alicyclobacillaceae</taxon>
        <taxon>Tumebacillus</taxon>
    </lineage>
</organism>
<dbReference type="InterPro" id="IPR036108">
    <property type="entry name" value="4pyrrol_syn_uPrphyn_synt_sf"/>
</dbReference>
<evidence type="ECO:0000313" key="11">
    <source>
        <dbReference type="EMBL" id="MFD2169031.1"/>
    </source>
</evidence>
<keyword evidence="5 9" id="KW-0627">Porphyrin biosynthesis</keyword>
<dbReference type="InterPro" id="IPR003754">
    <property type="entry name" value="4pyrrol_synth_uPrphyn_synth"/>
</dbReference>
<comment type="similarity">
    <text evidence="2 9">Belongs to the uroporphyrinogen-III synthase family.</text>
</comment>
<evidence type="ECO:0000256" key="4">
    <source>
        <dbReference type="ARBA" id="ARBA00023239"/>
    </source>
</evidence>
<evidence type="ECO:0000256" key="5">
    <source>
        <dbReference type="ARBA" id="ARBA00023244"/>
    </source>
</evidence>
<dbReference type="CDD" id="cd06578">
    <property type="entry name" value="HemD"/>
    <property type="match status" value="1"/>
</dbReference>
<proteinExistence type="inferred from homology"/>
<evidence type="ECO:0000313" key="12">
    <source>
        <dbReference type="Proteomes" id="UP001597343"/>
    </source>
</evidence>
<dbReference type="PANTHER" id="PTHR38042:SF1">
    <property type="entry name" value="UROPORPHYRINOGEN-III SYNTHASE, CHLOROPLASTIC"/>
    <property type="match status" value="1"/>
</dbReference>
<comment type="pathway">
    <text evidence="1 9">Porphyrin-containing compound metabolism; protoporphyrin-IX biosynthesis; coproporphyrinogen-III from 5-aminolevulinate: step 3/4.</text>
</comment>
<comment type="caution">
    <text evidence="11">The sequence shown here is derived from an EMBL/GenBank/DDBJ whole genome shotgun (WGS) entry which is preliminary data.</text>
</comment>
<comment type="function">
    <text evidence="6 9">Catalyzes cyclization of the linear tetrapyrrole, hydroxymethylbilane, to the macrocyclic uroporphyrinogen III.</text>
</comment>
<evidence type="ECO:0000256" key="8">
    <source>
        <dbReference type="ARBA" id="ARBA00048617"/>
    </source>
</evidence>
<evidence type="ECO:0000256" key="7">
    <source>
        <dbReference type="ARBA" id="ARBA00040167"/>
    </source>
</evidence>
<evidence type="ECO:0000256" key="2">
    <source>
        <dbReference type="ARBA" id="ARBA00008133"/>
    </source>
</evidence>
<evidence type="ECO:0000256" key="3">
    <source>
        <dbReference type="ARBA" id="ARBA00013109"/>
    </source>
</evidence>
<evidence type="ECO:0000256" key="6">
    <source>
        <dbReference type="ARBA" id="ARBA00037589"/>
    </source>
</evidence>
<dbReference type="EC" id="4.2.1.75" evidence="3 9"/>
<dbReference type="Proteomes" id="UP001597343">
    <property type="component" value="Unassembled WGS sequence"/>
</dbReference>
<keyword evidence="12" id="KW-1185">Reference proteome</keyword>
<dbReference type="SUPFAM" id="SSF69618">
    <property type="entry name" value="HemD-like"/>
    <property type="match status" value="1"/>
</dbReference>
<evidence type="ECO:0000259" key="10">
    <source>
        <dbReference type="Pfam" id="PF02602"/>
    </source>
</evidence>
<dbReference type="EMBL" id="JBHUIO010000002">
    <property type="protein sequence ID" value="MFD2169031.1"/>
    <property type="molecule type" value="Genomic_DNA"/>
</dbReference>
<keyword evidence="4 9" id="KW-0456">Lyase</keyword>
<feature type="domain" description="Tetrapyrrole biosynthesis uroporphyrinogen III synthase" evidence="10">
    <location>
        <begin position="25"/>
        <end position="255"/>
    </location>
</feature>
<sequence>MTEVEQKPLQGKRIVVTRSRSQASELCRQIEALGGVPFEFPVIRTDFPSDLQPLDRAIAQLADYDWIILTSVTGVEMFFARIEQLIGTLPAGLRAKFAAVGSKTQAALERQGVTVAVTAEEYVAEGLLRSLGDQVAPGQQVLLPRSNIARKLLPDALRERGCLVTDVDAYRTLPVVGEASELIARLAAREIDAVTFTSSSTVNNFVAALSGSDVKTLLGDVVLAAIGPVTKETAQGHGLQIELMADTYTIQGLVETLVQHFTTKR</sequence>
<evidence type="ECO:0000256" key="1">
    <source>
        <dbReference type="ARBA" id="ARBA00004772"/>
    </source>
</evidence>
<name>A0ABW4ZUS2_9BACL</name>